<dbReference type="Gene3D" id="3.90.70.10">
    <property type="entry name" value="Cysteine proteinases"/>
    <property type="match status" value="2"/>
</dbReference>
<dbReference type="CDD" id="cd02674">
    <property type="entry name" value="Peptidase_C19R"/>
    <property type="match status" value="1"/>
</dbReference>
<reference evidence="5" key="2">
    <citation type="submission" date="2025-08" db="UniProtKB">
        <authorList>
            <consortium name="RefSeq"/>
        </authorList>
    </citation>
    <scope>IDENTIFICATION</scope>
    <source>
        <tissue evidence="5">Leaves</tissue>
    </source>
</reference>
<dbReference type="PROSITE" id="PS00973">
    <property type="entry name" value="USP_2"/>
    <property type="match status" value="1"/>
</dbReference>
<dbReference type="Proteomes" id="UP001652660">
    <property type="component" value="Chromosome 6e"/>
</dbReference>
<dbReference type="RefSeq" id="XP_027067089.2">
    <property type="nucleotide sequence ID" value="XM_027211288.2"/>
</dbReference>
<dbReference type="Pfam" id="PF25242">
    <property type="entry name" value="Ubiquitin_UBP8"/>
    <property type="match status" value="1"/>
</dbReference>
<accession>A0A6P6SMH1</accession>
<dbReference type="AlphaFoldDB" id="A0A6P6SMH1"/>
<evidence type="ECO:0000313" key="5">
    <source>
        <dbReference type="RefSeq" id="XP_027067089.2"/>
    </source>
</evidence>
<dbReference type="GO" id="GO:0016579">
    <property type="term" value="P:protein deubiquitination"/>
    <property type="evidence" value="ECO:0007669"/>
    <property type="project" value="InterPro"/>
</dbReference>
<comment type="function">
    <text evidence="2">Recognizes and hydrolyzes the peptide bond at the C-terminal Gly of ubiquitin. Involved in the processing of poly-ubiquitin precursors as well as that of ubiquitinated proteins.</text>
</comment>
<comment type="catalytic activity">
    <reaction evidence="2">
        <text>Thiol-dependent hydrolysis of ester, thioester, amide, peptide and isopeptide bonds formed by the C-terminal Gly of ubiquitin (a 76-residue protein attached to proteins as an intracellular targeting signal).</text>
        <dbReference type="EC" id="3.4.19.12"/>
    </reaction>
</comment>
<dbReference type="GO" id="GO:0006508">
    <property type="term" value="P:proteolysis"/>
    <property type="evidence" value="ECO:0007669"/>
    <property type="project" value="UniProtKB-KW"/>
</dbReference>
<dbReference type="GeneID" id="113692753"/>
<keyword evidence="2" id="KW-0788">Thiol protease</keyword>
<keyword evidence="2" id="KW-0833">Ubl conjugation pathway</keyword>
<evidence type="ECO:0000256" key="2">
    <source>
        <dbReference type="RuleBase" id="RU366025"/>
    </source>
</evidence>
<gene>
    <name evidence="5" type="primary">LOC113692753</name>
</gene>
<proteinExistence type="inferred from homology"/>
<dbReference type="InterPro" id="IPR028889">
    <property type="entry name" value="USP"/>
</dbReference>
<dbReference type="GO" id="GO:0004843">
    <property type="term" value="F:cysteine-type deubiquitinase activity"/>
    <property type="evidence" value="ECO:0007669"/>
    <property type="project" value="UniProtKB-UniRule"/>
</dbReference>
<dbReference type="InterPro" id="IPR038765">
    <property type="entry name" value="Papain-like_cys_pep_sf"/>
</dbReference>
<dbReference type="OrthoDB" id="292964at2759"/>
<evidence type="ECO:0000256" key="1">
    <source>
        <dbReference type="ARBA" id="ARBA00009085"/>
    </source>
</evidence>
<dbReference type="PANTHER" id="PTHR21646">
    <property type="entry name" value="UBIQUITIN CARBOXYL-TERMINAL HYDROLASE"/>
    <property type="match status" value="1"/>
</dbReference>
<dbReference type="PROSITE" id="PS00972">
    <property type="entry name" value="USP_1"/>
    <property type="match status" value="1"/>
</dbReference>
<protein>
    <recommendedName>
        <fullName evidence="2">Ubiquitin carboxyl-terminal hydrolase</fullName>
        <ecNumber evidence="2">3.4.19.12</ecNumber>
    </recommendedName>
</protein>
<dbReference type="Pfam" id="PF00443">
    <property type="entry name" value="UCH"/>
    <property type="match status" value="1"/>
</dbReference>
<dbReference type="InterPro" id="IPR001394">
    <property type="entry name" value="Peptidase_C19_UCH"/>
</dbReference>
<dbReference type="InterPro" id="IPR018200">
    <property type="entry name" value="USP_CS"/>
</dbReference>
<keyword evidence="4" id="KW-1185">Reference proteome</keyword>
<sequence length="965" mass="109925">MSRSLGSLKRLRIPPQLEAFNFSLYHRSTSFFSLLSSLSPFRLLKRLFFKTLRYFSVSFHRMDSSFLFSLSSPSPSFADDVLSSDYSSPSSSPEPLFLVPLRWWTDANAALYGGGGGCGENKGVLYNVTSRLSNKELEMDDFLSEVESEIVLDMTRVGETGTAQGEGVSGSCSGTSDLSLALISEWMFLRAFRWHNDTKDVGAFLAAADIIQDLFSLQIRLSFSCKTDSLIIRINRKVSRQSSFSLASLYPDNELRDFDRACSIFCVDSGMLEIWDFSGQTNQFFMDDRKLLSDFDQPREEMILELQVYGVAEARDNKREKMITDQCKIEAPPISGTMTMNGSMDDELFSRFKQSPPLDGSYSNACALGLTGLYNLGNTCFMNSALQCLVHTRELVDYFLGDFRKDLNFENPLGMNGKLALTFGELLRKLWAPGATPVAPRIFKSVIAGFAPQFGGYSQHDAQEFLAFLLDGLHEDLDRVKHKPYVEVKDVDGHLDEEVADEHWRNHLARNDSIIVDLCQGQYRSTLVCPVCKKLSITFDPFMYLSLPLPSTTMRKMTLTIFSTDGITLPLPVTVAVPRDGTLSDLVEALSVACCLRDDETLLIAEVFDGSVLGYLEEPSGKIDLIRDQAHLVAYRMLKESQRPPLFVFRHLREEKSEFTGYIYCKKFGVPLLSRVSNFSEGSEIRKEFLKLLNPFVMPAEELSNDYDCKGIDTNGDGKIESILDEDADIEPESEIDSCDFQFYLNESCWKEYKIEMNNPRPISVSSGIVNVFVSWPQKMLEVYDTSLMSVLPEVHKSTLFSRKYQESVSLYKCLDAFLKEEPLGPEDMWYCPSCKTHRQASKKLDLWRLPEILVIHLKRFSYNRYFRNKLETFVDFPINDFDLSNYMAHKNIHMSHHYMLYAVSNHQGGMGSGHYTAFIQHGQNRWYEFDDSNVFHISEEQIKTSSAYVLFYRRISDTVHNNVH</sequence>
<name>A0A6P6SMH1_COFAR</name>
<feature type="domain" description="USP" evidence="3">
    <location>
        <begin position="371"/>
        <end position="956"/>
    </location>
</feature>
<keyword evidence="2" id="KW-0645">Protease</keyword>
<dbReference type="PROSITE" id="PS50235">
    <property type="entry name" value="USP_3"/>
    <property type="match status" value="1"/>
</dbReference>
<evidence type="ECO:0000259" key="3">
    <source>
        <dbReference type="PROSITE" id="PS50235"/>
    </source>
</evidence>
<organism evidence="4 5">
    <name type="scientific">Coffea arabica</name>
    <name type="common">Arabian coffee</name>
    <dbReference type="NCBI Taxonomy" id="13443"/>
    <lineage>
        <taxon>Eukaryota</taxon>
        <taxon>Viridiplantae</taxon>
        <taxon>Streptophyta</taxon>
        <taxon>Embryophyta</taxon>
        <taxon>Tracheophyta</taxon>
        <taxon>Spermatophyta</taxon>
        <taxon>Magnoliopsida</taxon>
        <taxon>eudicotyledons</taxon>
        <taxon>Gunneridae</taxon>
        <taxon>Pentapetalae</taxon>
        <taxon>asterids</taxon>
        <taxon>lamiids</taxon>
        <taxon>Gentianales</taxon>
        <taxon>Rubiaceae</taxon>
        <taxon>Ixoroideae</taxon>
        <taxon>Gardenieae complex</taxon>
        <taxon>Bertiereae - Coffeeae clade</taxon>
        <taxon>Coffeeae</taxon>
        <taxon>Coffea</taxon>
    </lineage>
</organism>
<dbReference type="SUPFAM" id="SSF54001">
    <property type="entry name" value="Cysteine proteinases"/>
    <property type="match status" value="1"/>
</dbReference>
<dbReference type="InterPro" id="IPR050185">
    <property type="entry name" value="Ub_carboxyl-term_hydrolase"/>
</dbReference>
<dbReference type="PANTHER" id="PTHR21646:SF75">
    <property type="entry name" value="UBIQUITIN CARBOXYL-TERMINAL HYDROLASE"/>
    <property type="match status" value="1"/>
</dbReference>
<dbReference type="EC" id="3.4.19.12" evidence="2"/>
<evidence type="ECO:0000313" key="4">
    <source>
        <dbReference type="Proteomes" id="UP001652660"/>
    </source>
</evidence>
<reference evidence="4" key="1">
    <citation type="journal article" date="2025" name="Foods">
        <title>Unveiling the Microbial Signatures of Arabica Coffee Cherries: Insights into Ripeness Specific Diversity, Functional Traits, and Implications for Quality and Safety.</title>
        <authorList>
            <consortium name="RefSeq"/>
            <person name="Tenea G.N."/>
            <person name="Cifuentes V."/>
            <person name="Reyes P."/>
            <person name="Cevallos-Vallejos M."/>
        </authorList>
    </citation>
    <scope>NUCLEOTIDE SEQUENCE [LARGE SCALE GENOMIC DNA]</scope>
</reference>
<comment type="similarity">
    <text evidence="1 2">Belongs to the peptidase C19 family.</text>
</comment>
<dbReference type="InterPro" id="IPR057372">
    <property type="entry name" value="Ubiquitin_UBP8/5"/>
</dbReference>
<keyword evidence="2 5" id="KW-0378">Hydrolase</keyword>